<evidence type="ECO:0000313" key="3">
    <source>
        <dbReference type="Proteomes" id="UP001316803"/>
    </source>
</evidence>
<reference evidence="2 3" key="1">
    <citation type="submission" date="2022-12" db="EMBL/GenBank/DDBJ databases">
        <title>Genomic features and morphological characterization of a novel Knufia sp. strain isolated from spacecraft assembly facility.</title>
        <authorList>
            <person name="Teixeira M."/>
            <person name="Chander A.M."/>
            <person name="Stajich J.E."/>
            <person name="Venkateswaran K."/>
        </authorList>
    </citation>
    <scope>NUCLEOTIDE SEQUENCE [LARGE SCALE GENOMIC DNA]</scope>
    <source>
        <strain evidence="2 3">FJI-L2-BK-P2</strain>
    </source>
</reference>
<name>A0AAN8F8D9_9EURO</name>
<dbReference type="Proteomes" id="UP001316803">
    <property type="component" value="Unassembled WGS sequence"/>
</dbReference>
<evidence type="ECO:0000313" key="2">
    <source>
        <dbReference type="EMBL" id="KAK5953201.1"/>
    </source>
</evidence>
<keyword evidence="3" id="KW-1185">Reference proteome</keyword>
<feature type="region of interest" description="Disordered" evidence="1">
    <location>
        <begin position="1"/>
        <end position="49"/>
    </location>
</feature>
<dbReference type="AlphaFoldDB" id="A0AAN8F8D9"/>
<evidence type="ECO:0000256" key="1">
    <source>
        <dbReference type="SAM" id="MobiDB-lite"/>
    </source>
</evidence>
<accession>A0AAN8F8D9</accession>
<proteinExistence type="predicted"/>
<dbReference type="EMBL" id="JAKLMC020000012">
    <property type="protein sequence ID" value="KAK5953201.1"/>
    <property type="molecule type" value="Genomic_DNA"/>
</dbReference>
<comment type="caution">
    <text evidence="2">The sequence shown here is derived from an EMBL/GenBank/DDBJ whole genome shotgun (WGS) entry which is preliminary data.</text>
</comment>
<sequence length="370" mass="41666">MAKRKDSSVSSGNPTKTTKRARKPSSAHSSRPSSSLVSRKRRQKRSWDDLPNEVRDKIIRHVFTGTQIVIGAEEQPLPDPTWSAYTIGLATEHFRREQNDKREKERRFSARIQLTSLLRVSQAFVDSTETKKIMLNEAVVVLRSSATSARIQSALNATQRGMVHIVQPVAVRRGHRWSSTFAGTLHSADLQQLKIHFPNVQNLVVETINATPQCYPIFLDNDSTLLSLAAHHRALDNPADSKAYDGGDEYDRRRLTKELRTEPLATTASSIAFDRFTGTYFSTSYGERRGQGVNILSHIYPLLKAARMQRISLTFQFEVMVVAGGWSECFTFKALFTIEDLRLRFTLAGKDVVIPQNLPPGLFERPVVVS</sequence>
<feature type="compositionally biased region" description="Low complexity" evidence="1">
    <location>
        <begin position="26"/>
        <end position="37"/>
    </location>
</feature>
<gene>
    <name evidence="2" type="ORF">OHC33_005769</name>
</gene>
<organism evidence="2 3">
    <name type="scientific">Knufia fluminis</name>
    <dbReference type="NCBI Taxonomy" id="191047"/>
    <lineage>
        <taxon>Eukaryota</taxon>
        <taxon>Fungi</taxon>
        <taxon>Dikarya</taxon>
        <taxon>Ascomycota</taxon>
        <taxon>Pezizomycotina</taxon>
        <taxon>Eurotiomycetes</taxon>
        <taxon>Chaetothyriomycetidae</taxon>
        <taxon>Chaetothyriales</taxon>
        <taxon>Trichomeriaceae</taxon>
        <taxon>Knufia</taxon>
    </lineage>
</organism>
<protein>
    <submittedName>
        <fullName evidence="2">Uncharacterized protein</fullName>
    </submittedName>
</protein>